<dbReference type="RefSeq" id="WP_119972110.1">
    <property type="nucleotide sequence ID" value="NZ_CP032416.1"/>
</dbReference>
<dbReference type="Pfam" id="PF06249">
    <property type="entry name" value="EutQ"/>
    <property type="match status" value="1"/>
</dbReference>
<protein>
    <submittedName>
        <fullName evidence="1">DUF861 domain-containing protein</fullName>
    </submittedName>
</protein>
<keyword evidence="2" id="KW-1185">Reference proteome</keyword>
<name>A0A386H3Z6_9CLOT</name>
<dbReference type="InterPro" id="IPR011051">
    <property type="entry name" value="RmlC_Cupin_sf"/>
</dbReference>
<dbReference type="EMBL" id="CP032416">
    <property type="protein sequence ID" value="AYD40410.1"/>
    <property type="molecule type" value="Genomic_DNA"/>
</dbReference>
<dbReference type="InterPro" id="IPR010424">
    <property type="entry name" value="EutQ"/>
</dbReference>
<dbReference type="Gene3D" id="2.60.120.10">
    <property type="entry name" value="Jelly Rolls"/>
    <property type="match status" value="1"/>
</dbReference>
<dbReference type="CDD" id="cd02228">
    <property type="entry name" value="cupin_EutQ"/>
    <property type="match status" value="1"/>
</dbReference>
<evidence type="ECO:0000313" key="2">
    <source>
        <dbReference type="Proteomes" id="UP000266301"/>
    </source>
</evidence>
<dbReference type="Proteomes" id="UP000266301">
    <property type="component" value="Chromosome"/>
</dbReference>
<dbReference type="SUPFAM" id="SSF51182">
    <property type="entry name" value="RmlC-like cupins"/>
    <property type="match status" value="1"/>
</dbReference>
<dbReference type="PANTHER" id="PTHR36169">
    <property type="entry name" value="ETHANOLAMINE UTILIZATION PROTEIN EUTQ"/>
    <property type="match status" value="1"/>
</dbReference>
<dbReference type="OrthoDB" id="3828611at2"/>
<accession>A0A386H3Z6</accession>
<gene>
    <name evidence="1" type="ORF">D4Z93_07680</name>
</gene>
<evidence type="ECO:0000313" key="1">
    <source>
        <dbReference type="EMBL" id="AYD40410.1"/>
    </source>
</evidence>
<dbReference type="PANTHER" id="PTHR36169:SF1">
    <property type="entry name" value="ACETATE KINASE EUTQ"/>
    <property type="match status" value="1"/>
</dbReference>
<dbReference type="KEGG" id="cfer:D4Z93_07680"/>
<dbReference type="InterPro" id="IPR014710">
    <property type="entry name" value="RmlC-like_jellyroll"/>
</dbReference>
<proteinExistence type="predicted"/>
<organism evidence="1 2">
    <name type="scientific">Clostridium fermenticellae</name>
    <dbReference type="NCBI Taxonomy" id="2068654"/>
    <lineage>
        <taxon>Bacteria</taxon>
        <taxon>Bacillati</taxon>
        <taxon>Bacillota</taxon>
        <taxon>Clostridia</taxon>
        <taxon>Eubacteriales</taxon>
        <taxon>Clostridiaceae</taxon>
        <taxon>Clostridium</taxon>
    </lineage>
</organism>
<sequence length="220" mass="24301">MKKLVSAKDIEASILNKKKVFVIDGSEIITPSAKDLAKNNGIVFSTEASKDNAGECEVKAPLNVDDMNSDQLISFFKAMMDKGLLQKMLECLKSENSLFKADVDPGGLKVVRGNSVKMDVFDTGNPENKVFYQELVSKEESKMSAGFLIIENSKFDWELTYEEIDYVIEGTLTVEINGKTYTAHAGDVLFVPSGSKVVWGSPDKAKLFYATYPANWADLL</sequence>
<reference evidence="1 2" key="1">
    <citation type="journal article" date="2019" name="Int. J. Syst. Evol. Microbiol.">
        <title>Clostridium fermenticellae sp. nov., isolated from the mud in a fermentation cellar for the production of the Chinese liquor, baijiu.</title>
        <authorList>
            <person name="Xu P.X."/>
            <person name="Chai L.J."/>
            <person name="Qiu T."/>
            <person name="Zhang X.J."/>
            <person name="Lu Z.M."/>
            <person name="Xiao C."/>
            <person name="Wang S.T."/>
            <person name="Shen C.H."/>
            <person name="Shi J.S."/>
            <person name="Xu Z.H."/>
        </authorList>
    </citation>
    <scope>NUCLEOTIDE SEQUENCE [LARGE SCALE GENOMIC DNA]</scope>
    <source>
        <strain evidence="1 2">JN500901</strain>
    </source>
</reference>
<dbReference type="AlphaFoldDB" id="A0A386H3Z6"/>